<dbReference type="AlphaFoldDB" id="A0A6M0Q8W2"/>
<evidence type="ECO:0000313" key="3">
    <source>
        <dbReference type="EMBL" id="NEY72811.1"/>
    </source>
</evidence>
<dbReference type="Pfam" id="PF12638">
    <property type="entry name" value="Staygreen"/>
    <property type="match status" value="1"/>
</dbReference>
<dbReference type="RefSeq" id="WP_163180250.1">
    <property type="nucleotide sequence ID" value="NZ_JAAIWM010000004.1"/>
</dbReference>
<reference evidence="3 4" key="1">
    <citation type="submission" date="2020-02" db="EMBL/GenBank/DDBJ databases">
        <title>Bacillus aquiflavi sp. nov., isolated from yellow water of strong flavor Chinese baijiu in Yibin region of China.</title>
        <authorList>
            <person name="Xie J."/>
        </authorList>
    </citation>
    <scope>NUCLEOTIDE SEQUENCE [LARGE SCALE GENOMIC DNA]</scope>
    <source>
        <strain evidence="3 4">SA4</strain>
    </source>
</reference>
<gene>
    <name evidence="3" type="ORF">G4D63_13820</name>
</gene>
<comment type="caution">
    <text evidence="3">The sequence shown here is derived from an EMBL/GenBank/DDBJ whole genome shotgun (WGS) entry which is preliminary data.</text>
</comment>
<dbReference type="PANTHER" id="PTHR31750:SF4">
    <property type="entry name" value="LP06106P"/>
    <property type="match status" value="1"/>
</dbReference>
<accession>A0A6M0Q8W2</accession>
<keyword evidence="4" id="KW-1185">Reference proteome</keyword>
<name>A0A6M0Q8W2_9BACI</name>
<organism evidence="3 4">
    <name type="scientific">Bacillus mesophilus</name>
    <dbReference type="NCBI Taxonomy" id="1808955"/>
    <lineage>
        <taxon>Bacteria</taxon>
        <taxon>Bacillati</taxon>
        <taxon>Bacillota</taxon>
        <taxon>Bacilli</taxon>
        <taxon>Bacillales</taxon>
        <taxon>Bacillaceae</taxon>
        <taxon>Bacillus</taxon>
    </lineage>
</organism>
<evidence type="ECO:0000259" key="2">
    <source>
        <dbReference type="Pfam" id="PF12638"/>
    </source>
</evidence>
<proteinExistence type="predicted"/>
<protein>
    <recommendedName>
        <fullName evidence="2">Staygreen protein domain-containing protein</fullName>
    </recommendedName>
</protein>
<dbReference type="Proteomes" id="UP000481043">
    <property type="component" value="Unassembled WGS sequence"/>
</dbReference>
<dbReference type="EMBL" id="JAAIWM010000004">
    <property type="protein sequence ID" value="NEY72811.1"/>
    <property type="molecule type" value="Genomic_DNA"/>
</dbReference>
<dbReference type="InterPro" id="IPR024438">
    <property type="entry name" value="Staygreen"/>
</dbReference>
<feature type="domain" description="Staygreen protein" evidence="2">
    <location>
        <begin position="3"/>
        <end position="150"/>
    </location>
</feature>
<evidence type="ECO:0000256" key="1">
    <source>
        <dbReference type="ARBA" id="ARBA00022946"/>
    </source>
</evidence>
<dbReference type="PANTHER" id="PTHR31750">
    <property type="entry name" value="PROTEIN STAY-GREEN 1, CHLOROPLASTIC-RELATED"/>
    <property type="match status" value="1"/>
</dbReference>
<evidence type="ECO:0000313" key="4">
    <source>
        <dbReference type="Proteomes" id="UP000481043"/>
    </source>
</evidence>
<sequence length="158" mass="18415">MSSFNPEKLSVTFIPPANSFRPIEGRKYTLTHSDLTAELFLDIGFIFNYEKINSVMRDEVLAKWQKTNENQLHLIGKAYVDGGEFNKEMAGVRFAIFRKEMDTALKGIIFGDLAFLTNYPILLDSPIYIYFESNYPEFKQILYYGTPRQYLQQINQNQ</sequence>
<keyword evidence="1" id="KW-0809">Transit peptide</keyword>